<evidence type="ECO:0000313" key="1">
    <source>
        <dbReference type="EMBL" id="AFO49378.1"/>
    </source>
</evidence>
<dbReference type="KEGG" id="ppx:T1E_3542"/>
<protein>
    <recommendedName>
        <fullName evidence="3">RHS repeat-associated core domain-containing protein</fullName>
    </recommendedName>
</protein>
<name>I7BCT7_PSEPT</name>
<gene>
    <name evidence="1" type="ordered locus">T1E_3542</name>
</gene>
<dbReference type="SUPFAM" id="SSF56399">
    <property type="entry name" value="ADP-ribosylation"/>
    <property type="match status" value="1"/>
</dbReference>
<evidence type="ECO:0008006" key="3">
    <source>
        <dbReference type="Google" id="ProtNLM"/>
    </source>
</evidence>
<dbReference type="EMBL" id="CP003734">
    <property type="protein sequence ID" value="AFO49378.1"/>
    <property type="molecule type" value="Genomic_DNA"/>
</dbReference>
<dbReference type="Gene3D" id="2.180.10.10">
    <property type="entry name" value="RHS repeat-associated core"/>
    <property type="match status" value="1"/>
</dbReference>
<organism evidence="1 2">
    <name type="scientific">Pseudomonas putida (strain DOT-T1E)</name>
    <dbReference type="NCBI Taxonomy" id="1196325"/>
    <lineage>
        <taxon>Bacteria</taxon>
        <taxon>Pseudomonadati</taxon>
        <taxon>Pseudomonadota</taxon>
        <taxon>Gammaproteobacteria</taxon>
        <taxon>Pseudomonadales</taxon>
        <taxon>Pseudomonadaceae</taxon>
        <taxon>Pseudomonas</taxon>
    </lineage>
</organism>
<dbReference type="AlphaFoldDB" id="I7BCT7"/>
<evidence type="ECO:0000313" key="2">
    <source>
        <dbReference type="Proteomes" id="UP000006503"/>
    </source>
</evidence>
<accession>I7BCT7</accession>
<dbReference type="Proteomes" id="UP000006503">
    <property type="component" value="Chromosome"/>
</dbReference>
<proteinExistence type="predicted"/>
<dbReference type="InterPro" id="IPR022385">
    <property type="entry name" value="Rhs_assc_core"/>
</dbReference>
<dbReference type="NCBIfam" id="TIGR03696">
    <property type="entry name" value="Rhs_assc_core"/>
    <property type="match status" value="1"/>
</dbReference>
<dbReference type="HOGENOM" id="CLU_885257_0_0_6"/>
<reference evidence="2" key="1">
    <citation type="journal article" date="2013" name="Microb. Biotechnol.">
        <title>Metabolic potential of the organic-solvent tolerant Pseudomonas putida DOT-T1E deduced from its annotated genome.</title>
        <authorList>
            <person name="Udaondo Z."/>
            <person name="Molina L."/>
            <person name="Daniels C."/>
            <person name="Gomez M.J."/>
            <person name="Molina-Henares M.A."/>
            <person name="Matilla M.A."/>
            <person name="Roca A."/>
            <person name="Fernandez M."/>
            <person name="Duque E."/>
            <person name="Segura A."/>
            <person name="Ramos J.L."/>
        </authorList>
    </citation>
    <scope>NUCLEOTIDE SEQUENCE [LARGE SCALE GENOMIC DNA]</scope>
    <source>
        <strain evidence="2">DOT-T1E</strain>
    </source>
</reference>
<dbReference type="RefSeq" id="WP_014860935.1">
    <property type="nucleotide sequence ID" value="NC_018220.1"/>
</dbReference>
<sequence>MSKASNSSLFFYYDNKLVTVKHGDQHRAILRNAEQPLADLSTIDTHTCSLLATDDKGSVLSVQQADEDGQHTYSAYGHDPGLPSSRTQLGFNGEVLLAAPNSYLLGNGYRAYHPALRRFGSPDSWSPFEGGGVNAYAYCSGDPINRIDPSGHVVALVQPASQQLLIPKPKLPAHIFTTQKSPIVRRYEVEHYETASNTVIQTVGTQRNSKTMAVTSTRRTLRTTELIEVVADPHKGPATVHVTRTSLDSYLEASRNLHAAEAANALGDPTFAADPAIINNLQKRREGLVMIGEWLARRAADPSDLTAYDKGTFRVSSGASAVRR</sequence>